<keyword evidence="3" id="KW-1185">Reference proteome</keyword>
<dbReference type="KEGG" id="qsa:O6P43_025272"/>
<sequence>MAEERKVVGQEEKRAEAPIHGDILQAILSHVPMIDLVPASQVSKSWLQAVYSSLHQTNTIKPWLMVHTQANTSPYVTTTHAYDPRSQVWIEIRQPSVNYVSTLQSSHSTLLFMLSPRKLAFSLDPLHLTWHQAEPPRVWRQNPIIALVDQFLVVAGGACDFEDDPLVVEIYDLNSRTWDTCESIPSILRDSPSSTWLSVAVKEHRMHVTEKKTGVTFSFEPKTKIWYGPYDLLSDHSVYSCVIGSLNNNRLIMAGVMGDAENVKSVKLWELRGELELTRKELEFGEMPKEMVEILKGESCWVPSIAMSSMGDFAYIQNPWQPEELVVCEIVNGACKWGSLRNVVVNDRSRITQRLVVTCSNVGMLDLKMAMMSDKHRRFSLKDS</sequence>
<dbReference type="SUPFAM" id="SSF117281">
    <property type="entry name" value="Kelch motif"/>
    <property type="match status" value="1"/>
</dbReference>
<proteinExistence type="predicted"/>
<dbReference type="CDD" id="cd09917">
    <property type="entry name" value="F-box_SF"/>
    <property type="match status" value="1"/>
</dbReference>
<dbReference type="SUPFAM" id="SSF81383">
    <property type="entry name" value="F-box domain"/>
    <property type="match status" value="1"/>
</dbReference>
<dbReference type="EMBL" id="JARAOO010000010">
    <property type="protein sequence ID" value="KAJ7953587.1"/>
    <property type="molecule type" value="Genomic_DNA"/>
</dbReference>
<gene>
    <name evidence="2" type="ORF">O6P43_025272</name>
</gene>
<dbReference type="Proteomes" id="UP001163823">
    <property type="component" value="Chromosome 10"/>
</dbReference>
<reference evidence="2" key="1">
    <citation type="journal article" date="2023" name="Science">
        <title>Elucidation of the pathway for biosynthesis of saponin adjuvants from the soapbark tree.</title>
        <authorList>
            <person name="Reed J."/>
            <person name="Orme A."/>
            <person name="El-Demerdash A."/>
            <person name="Owen C."/>
            <person name="Martin L.B.B."/>
            <person name="Misra R.C."/>
            <person name="Kikuchi S."/>
            <person name="Rejzek M."/>
            <person name="Martin A.C."/>
            <person name="Harkess A."/>
            <person name="Leebens-Mack J."/>
            <person name="Louveau T."/>
            <person name="Stephenson M.J."/>
            <person name="Osbourn A."/>
        </authorList>
    </citation>
    <scope>NUCLEOTIDE SEQUENCE</scope>
    <source>
        <strain evidence="2">S10</strain>
    </source>
</reference>
<feature type="domain" description="F-box" evidence="1">
    <location>
        <begin position="22"/>
        <end position="54"/>
    </location>
</feature>
<comment type="caution">
    <text evidence="2">The sequence shown here is derived from an EMBL/GenBank/DDBJ whole genome shotgun (WGS) entry which is preliminary data.</text>
</comment>
<dbReference type="PANTHER" id="PTHR24414">
    <property type="entry name" value="F-BOX/KELCH-REPEAT PROTEIN SKIP4"/>
    <property type="match status" value="1"/>
</dbReference>
<evidence type="ECO:0000259" key="1">
    <source>
        <dbReference type="Pfam" id="PF12937"/>
    </source>
</evidence>
<dbReference type="InterPro" id="IPR015915">
    <property type="entry name" value="Kelch-typ_b-propeller"/>
</dbReference>
<evidence type="ECO:0000313" key="3">
    <source>
        <dbReference type="Proteomes" id="UP001163823"/>
    </source>
</evidence>
<accession>A0AAD7L8Z5</accession>
<dbReference type="Pfam" id="PF12937">
    <property type="entry name" value="F-box-like"/>
    <property type="match status" value="1"/>
</dbReference>
<dbReference type="Gene3D" id="2.120.10.80">
    <property type="entry name" value="Kelch-type beta propeller"/>
    <property type="match status" value="1"/>
</dbReference>
<dbReference type="Gene3D" id="1.20.1280.50">
    <property type="match status" value="1"/>
</dbReference>
<dbReference type="GO" id="GO:0005634">
    <property type="term" value="C:nucleus"/>
    <property type="evidence" value="ECO:0007669"/>
    <property type="project" value="TreeGrafter"/>
</dbReference>
<organism evidence="2 3">
    <name type="scientific">Quillaja saponaria</name>
    <name type="common">Soap bark tree</name>
    <dbReference type="NCBI Taxonomy" id="32244"/>
    <lineage>
        <taxon>Eukaryota</taxon>
        <taxon>Viridiplantae</taxon>
        <taxon>Streptophyta</taxon>
        <taxon>Embryophyta</taxon>
        <taxon>Tracheophyta</taxon>
        <taxon>Spermatophyta</taxon>
        <taxon>Magnoliopsida</taxon>
        <taxon>eudicotyledons</taxon>
        <taxon>Gunneridae</taxon>
        <taxon>Pentapetalae</taxon>
        <taxon>rosids</taxon>
        <taxon>fabids</taxon>
        <taxon>Fabales</taxon>
        <taxon>Quillajaceae</taxon>
        <taxon>Quillaja</taxon>
    </lineage>
</organism>
<dbReference type="AlphaFoldDB" id="A0AAD7L8Z5"/>
<dbReference type="GO" id="GO:0005829">
    <property type="term" value="C:cytosol"/>
    <property type="evidence" value="ECO:0007669"/>
    <property type="project" value="TreeGrafter"/>
</dbReference>
<evidence type="ECO:0000313" key="2">
    <source>
        <dbReference type="EMBL" id="KAJ7953587.1"/>
    </source>
</evidence>
<dbReference type="InterPro" id="IPR050354">
    <property type="entry name" value="F-box/kelch-repeat_ARATH"/>
</dbReference>
<dbReference type="GO" id="GO:0043161">
    <property type="term" value="P:proteasome-mediated ubiquitin-dependent protein catabolic process"/>
    <property type="evidence" value="ECO:0007669"/>
    <property type="project" value="TreeGrafter"/>
</dbReference>
<protein>
    <submittedName>
        <fullName evidence="2">F-box/kelch-repeat protein</fullName>
    </submittedName>
</protein>
<dbReference type="PANTHER" id="PTHR24414:SF44">
    <property type="entry name" value="F-BOX DOMAIN-CONTAINING PROTEIN"/>
    <property type="match status" value="1"/>
</dbReference>
<dbReference type="InterPro" id="IPR036047">
    <property type="entry name" value="F-box-like_dom_sf"/>
</dbReference>
<dbReference type="InterPro" id="IPR001810">
    <property type="entry name" value="F-box_dom"/>
</dbReference>
<name>A0AAD7L8Z5_QUISA</name>